<dbReference type="OrthoDB" id="6861218at2"/>
<reference evidence="1 2" key="1">
    <citation type="submission" date="2019-05" db="EMBL/GenBank/DDBJ databases">
        <title>Genome sequences of Thalassotalea litorea 1K03283.</title>
        <authorList>
            <person name="Zhang D."/>
        </authorList>
    </citation>
    <scope>NUCLEOTIDE SEQUENCE [LARGE SCALE GENOMIC DNA]</scope>
    <source>
        <strain evidence="1 2">MCCC 1K03283</strain>
    </source>
</reference>
<gene>
    <name evidence="1" type="ORF">FE810_05300</name>
</gene>
<dbReference type="Proteomes" id="UP000307790">
    <property type="component" value="Unassembled WGS sequence"/>
</dbReference>
<dbReference type="EMBL" id="VCBC01000004">
    <property type="protein sequence ID" value="TLU66923.1"/>
    <property type="molecule type" value="Genomic_DNA"/>
</dbReference>
<dbReference type="AlphaFoldDB" id="A0A5R9IR15"/>
<name>A0A5R9IR15_9GAMM</name>
<protein>
    <submittedName>
        <fullName evidence="1">Uncharacterized protein</fullName>
    </submittedName>
</protein>
<evidence type="ECO:0000313" key="2">
    <source>
        <dbReference type="Proteomes" id="UP000307790"/>
    </source>
</evidence>
<organism evidence="1 2">
    <name type="scientific">Thalassotalea litorea</name>
    <dbReference type="NCBI Taxonomy" id="2020715"/>
    <lineage>
        <taxon>Bacteria</taxon>
        <taxon>Pseudomonadati</taxon>
        <taxon>Pseudomonadota</taxon>
        <taxon>Gammaproteobacteria</taxon>
        <taxon>Alteromonadales</taxon>
        <taxon>Colwelliaceae</taxon>
        <taxon>Thalassotalea</taxon>
    </lineage>
</organism>
<dbReference type="RefSeq" id="WP_138318989.1">
    <property type="nucleotide sequence ID" value="NZ_VCBC01000004.1"/>
</dbReference>
<evidence type="ECO:0000313" key="1">
    <source>
        <dbReference type="EMBL" id="TLU66923.1"/>
    </source>
</evidence>
<accession>A0A5R9IR15</accession>
<sequence>MEFLITPLIGIGPIKLGMLRDEIKEVLNDFFDSTRGDIDYYFNGNLQVEFDESRASFIGIAFDNSYTVFFEGVNVFDIDAVELFSLIASKESDRHRFNPSEYVFPEQILSLWDADEQYDYIGSHQRVVWAQIGLGSSSYLKAINELI</sequence>
<proteinExistence type="predicted"/>
<keyword evidence="2" id="KW-1185">Reference proteome</keyword>
<comment type="caution">
    <text evidence="1">The sequence shown here is derived from an EMBL/GenBank/DDBJ whole genome shotgun (WGS) entry which is preliminary data.</text>
</comment>